<comment type="caution">
    <text evidence="2">The sequence shown here is derived from an EMBL/GenBank/DDBJ whole genome shotgun (WGS) entry which is preliminary data.</text>
</comment>
<dbReference type="PANTHER" id="PTHR35123">
    <property type="entry name" value="OS07G0633900 PROTEIN-RELATED"/>
    <property type="match status" value="1"/>
</dbReference>
<organism evidence="2 3">
    <name type="scientific">Microthlaspi erraticum</name>
    <dbReference type="NCBI Taxonomy" id="1685480"/>
    <lineage>
        <taxon>Eukaryota</taxon>
        <taxon>Viridiplantae</taxon>
        <taxon>Streptophyta</taxon>
        <taxon>Embryophyta</taxon>
        <taxon>Tracheophyta</taxon>
        <taxon>Spermatophyta</taxon>
        <taxon>Magnoliopsida</taxon>
        <taxon>eudicotyledons</taxon>
        <taxon>Gunneridae</taxon>
        <taxon>Pentapetalae</taxon>
        <taxon>rosids</taxon>
        <taxon>malvids</taxon>
        <taxon>Brassicales</taxon>
        <taxon>Brassicaceae</taxon>
        <taxon>Coluteocarpeae</taxon>
        <taxon>Microthlaspi</taxon>
    </lineage>
</organism>
<sequence>MPGNHGEISLDDQNGGDNDSNNKARRRRKKKKKDDDDAKEVGIADGFEGVNQSVMPSISKPRKRFIDRIRKKPKSPKRSSSTSSSSSRSGSRKGGCFSVMRPRRREEDGDSSPTSDPNDESFTHEMLKVMLETNDFCSDECNPHR</sequence>
<dbReference type="EMBL" id="CACVBM020000299">
    <property type="protein sequence ID" value="CAA7017193.1"/>
    <property type="molecule type" value="Genomic_DNA"/>
</dbReference>
<accession>A0A6D2HTE4</accession>
<protein>
    <submittedName>
        <fullName evidence="2">Uncharacterized protein</fullName>
    </submittedName>
</protein>
<dbReference type="PANTHER" id="PTHR35123:SF2">
    <property type="entry name" value="UBIQUITIN CARBOXYL-TERMINAL HYDROLASE-LIKE PROTEIN"/>
    <property type="match status" value="1"/>
</dbReference>
<gene>
    <name evidence="2" type="ORF">MERR_LOCUS4428</name>
</gene>
<evidence type="ECO:0000313" key="2">
    <source>
        <dbReference type="EMBL" id="CAA7017193.1"/>
    </source>
</evidence>
<feature type="compositionally biased region" description="Low complexity" evidence="1">
    <location>
        <begin position="78"/>
        <end position="89"/>
    </location>
</feature>
<evidence type="ECO:0000256" key="1">
    <source>
        <dbReference type="SAM" id="MobiDB-lite"/>
    </source>
</evidence>
<feature type="region of interest" description="Disordered" evidence="1">
    <location>
        <begin position="1"/>
        <end position="127"/>
    </location>
</feature>
<dbReference type="OrthoDB" id="693585at2759"/>
<dbReference type="Proteomes" id="UP000467841">
    <property type="component" value="Unassembled WGS sequence"/>
</dbReference>
<dbReference type="AlphaFoldDB" id="A0A6D2HTE4"/>
<name>A0A6D2HTE4_9BRAS</name>
<keyword evidence="3" id="KW-1185">Reference proteome</keyword>
<reference evidence="2" key="1">
    <citation type="submission" date="2020-01" db="EMBL/GenBank/DDBJ databases">
        <authorList>
            <person name="Mishra B."/>
        </authorList>
    </citation>
    <scope>NUCLEOTIDE SEQUENCE [LARGE SCALE GENOMIC DNA]</scope>
</reference>
<proteinExistence type="predicted"/>
<feature type="compositionally biased region" description="Low complexity" evidence="1">
    <location>
        <begin position="11"/>
        <end position="21"/>
    </location>
</feature>
<evidence type="ECO:0000313" key="3">
    <source>
        <dbReference type="Proteomes" id="UP000467841"/>
    </source>
</evidence>
<feature type="compositionally biased region" description="Basic and acidic residues" evidence="1">
    <location>
        <begin position="33"/>
        <end position="42"/>
    </location>
</feature>
<feature type="compositionally biased region" description="Basic residues" evidence="1">
    <location>
        <begin position="23"/>
        <end position="32"/>
    </location>
</feature>
<feature type="compositionally biased region" description="Basic residues" evidence="1">
    <location>
        <begin position="60"/>
        <end position="77"/>
    </location>
</feature>